<name>C7RP41_ACCRE</name>
<keyword evidence="2" id="KW-0812">Transmembrane</keyword>
<keyword evidence="2" id="KW-1133">Transmembrane helix</keyword>
<proteinExistence type="predicted"/>
<gene>
    <name evidence="3" type="ordered locus">CAP2UW1_2232</name>
</gene>
<sequence precursor="true">MTSKEQTSGFTSPHLAAPQLGILGRLLTMAAAAALLVAVFMFSLLALGVLLVVGLLGFAYLKWKTRHLSSFLRQGMPRQPNPHDGQASPGGYVIEGEVIGDAEYETHRSSSATGKPTTDAPTRQQRMTTTDSDC</sequence>
<reference evidence="3" key="2">
    <citation type="submission" date="2009-09" db="EMBL/GenBank/DDBJ databases">
        <title>Complete sequence of chromosome of Candidatus Accumulibacter phosphatis clade IIA str. UW-1.</title>
        <authorList>
            <consortium name="US DOE Joint Genome Institute"/>
            <person name="Martin H.G."/>
            <person name="Ivanova N."/>
            <person name="Kunin V."/>
            <person name="Warnecke F."/>
            <person name="Barry K."/>
            <person name="He S."/>
            <person name="Salamov A."/>
            <person name="Szeto E."/>
            <person name="Dalin E."/>
            <person name="Pangilinan J.L."/>
            <person name="Lapidus A."/>
            <person name="Lowry S."/>
            <person name="Kyrpides N.C."/>
            <person name="McMahon K.D."/>
            <person name="Hugenholtz P."/>
        </authorList>
    </citation>
    <scope>NUCLEOTIDE SEQUENCE [LARGE SCALE GENOMIC DNA]</scope>
    <source>
        <strain evidence="3">UW-1</strain>
    </source>
</reference>
<evidence type="ECO:0000256" key="1">
    <source>
        <dbReference type="SAM" id="MobiDB-lite"/>
    </source>
</evidence>
<dbReference type="KEGG" id="app:CAP2UW1_2232"/>
<keyword evidence="2" id="KW-0472">Membrane</keyword>
<accession>C7RP41</accession>
<dbReference type="EMBL" id="CP001715">
    <property type="protein sequence ID" value="ACV35523.1"/>
    <property type="molecule type" value="Genomic_DNA"/>
</dbReference>
<reference evidence="3" key="1">
    <citation type="submission" date="2009-08" db="EMBL/GenBank/DDBJ databases">
        <authorList>
            <consortium name="US DOE Joint Genome Institute"/>
            <person name="Lucas S."/>
            <person name="Copeland A."/>
            <person name="Lapidus A."/>
            <person name="Glavina del Rio T."/>
            <person name="Dalin E."/>
            <person name="Tice H."/>
            <person name="Bruce D."/>
            <person name="Barry K."/>
            <person name="Pitluck S."/>
            <person name="Lowry S."/>
            <person name="Larimer F."/>
            <person name="Land M."/>
            <person name="Hauser L."/>
            <person name="Kyrpides N."/>
            <person name="Ivanova N."/>
            <person name="McMahon K.D."/>
            <person name="Hugenholtz P."/>
        </authorList>
    </citation>
    <scope>NUCLEOTIDE SEQUENCE</scope>
    <source>
        <strain evidence="3">UW-1</strain>
    </source>
</reference>
<protein>
    <submittedName>
        <fullName evidence="3">Uncharacterized protein</fullName>
    </submittedName>
</protein>
<dbReference type="AlphaFoldDB" id="C7RP41"/>
<feature type="transmembrane region" description="Helical" evidence="2">
    <location>
        <begin position="30"/>
        <end position="61"/>
    </location>
</feature>
<evidence type="ECO:0000313" key="3">
    <source>
        <dbReference type="EMBL" id="ACV35523.1"/>
    </source>
</evidence>
<dbReference type="HOGENOM" id="CLU_1891566_0_0_4"/>
<evidence type="ECO:0000256" key="2">
    <source>
        <dbReference type="SAM" id="Phobius"/>
    </source>
</evidence>
<feature type="compositionally biased region" description="Polar residues" evidence="1">
    <location>
        <begin position="109"/>
        <end position="134"/>
    </location>
</feature>
<feature type="region of interest" description="Disordered" evidence="1">
    <location>
        <begin position="104"/>
        <end position="134"/>
    </location>
</feature>
<organism evidence="3">
    <name type="scientific">Accumulibacter regalis</name>
    <dbReference type="NCBI Taxonomy" id="522306"/>
    <lineage>
        <taxon>Bacteria</taxon>
        <taxon>Pseudomonadati</taxon>
        <taxon>Pseudomonadota</taxon>
        <taxon>Betaproteobacteria</taxon>
        <taxon>Candidatus Accumulibacter</taxon>
    </lineage>
</organism>